<dbReference type="Pfam" id="PF01497">
    <property type="entry name" value="Peripla_BP_2"/>
    <property type="match status" value="1"/>
</dbReference>
<feature type="region of interest" description="Disordered" evidence="5">
    <location>
        <begin position="33"/>
        <end position="61"/>
    </location>
</feature>
<evidence type="ECO:0000313" key="9">
    <source>
        <dbReference type="Proteomes" id="UP000239203"/>
    </source>
</evidence>
<dbReference type="EMBL" id="PTIX01000034">
    <property type="protein sequence ID" value="PPK62597.1"/>
    <property type="molecule type" value="Genomic_DNA"/>
</dbReference>
<comment type="caution">
    <text evidence="8">The sequence shown here is derived from an EMBL/GenBank/DDBJ whole genome shotgun (WGS) entry which is preliminary data.</text>
</comment>
<sequence>MRATAHPVGRLAALATAAVLAFGAAACGSSGDAASTPGGQSGAPAAAPAKRTVQTPKGPVEVPGEPKKIVAIDFQIPYILLDLKANLAGAIDLTAAKDGEPFKQLTIIGNDAGEVNYDKIAELDPDLILAGDYQEAEYAKLKDRYPTVLIPAVGDQPGWKPQVKAVAEAIGKADQVAELEQKYQARVTELKDKHKDKIAGKKWATLGTYDGSGWYLYDKVGGPSTALADLGITFDEATTKVADGNVAQFSIEQLNQLNGADVLLFDDLGPPVTAPGAGDKLKQNPLYTSLNAVKAGKVYDGEYNIIDYGDATRVLDKLDEVLGKI</sequence>
<evidence type="ECO:0000259" key="7">
    <source>
        <dbReference type="PROSITE" id="PS50983"/>
    </source>
</evidence>
<feature type="compositionally biased region" description="Low complexity" evidence="5">
    <location>
        <begin position="33"/>
        <end position="49"/>
    </location>
</feature>
<feature type="signal peptide" evidence="6">
    <location>
        <begin position="1"/>
        <end position="26"/>
    </location>
</feature>
<dbReference type="Proteomes" id="UP000239203">
    <property type="component" value="Unassembled WGS sequence"/>
</dbReference>
<dbReference type="AlphaFoldDB" id="A0A2S6GCL7"/>
<evidence type="ECO:0000256" key="4">
    <source>
        <dbReference type="ARBA" id="ARBA00022729"/>
    </source>
</evidence>
<evidence type="ECO:0000256" key="3">
    <source>
        <dbReference type="ARBA" id="ARBA00022448"/>
    </source>
</evidence>
<evidence type="ECO:0000256" key="1">
    <source>
        <dbReference type="ARBA" id="ARBA00004196"/>
    </source>
</evidence>
<dbReference type="GO" id="GO:1901678">
    <property type="term" value="P:iron coordination entity transport"/>
    <property type="evidence" value="ECO:0007669"/>
    <property type="project" value="UniProtKB-ARBA"/>
</dbReference>
<dbReference type="PROSITE" id="PS51257">
    <property type="entry name" value="PROKAR_LIPOPROTEIN"/>
    <property type="match status" value="1"/>
</dbReference>
<accession>A0A2S6GCL7</accession>
<keyword evidence="4 6" id="KW-0732">Signal</keyword>
<dbReference type="Gene3D" id="3.40.50.1980">
    <property type="entry name" value="Nitrogenase molybdenum iron protein domain"/>
    <property type="match status" value="2"/>
</dbReference>
<dbReference type="PANTHER" id="PTHR30532">
    <property type="entry name" value="IRON III DICITRATE-BINDING PERIPLASMIC PROTEIN"/>
    <property type="match status" value="1"/>
</dbReference>
<comment type="subcellular location">
    <subcellularLocation>
        <location evidence="1">Cell envelope</location>
    </subcellularLocation>
</comment>
<gene>
    <name evidence="8" type="ORF">CLV40_13459</name>
</gene>
<keyword evidence="3" id="KW-0813">Transport</keyword>
<organism evidence="8 9">
    <name type="scientific">Actinokineospora auranticolor</name>
    <dbReference type="NCBI Taxonomy" id="155976"/>
    <lineage>
        <taxon>Bacteria</taxon>
        <taxon>Bacillati</taxon>
        <taxon>Actinomycetota</taxon>
        <taxon>Actinomycetes</taxon>
        <taxon>Pseudonocardiales</taxon>
        <taxon>Pseudonocardiaceae</taxon>
        <taxon>Actinokineospora</taxon>
    </lineage>
</organism>
<evidence type="ECO:0000256" key="6">
    <source>
        <dbReference type="SAM" id="SignalP"/>
    </source>
</evidence>
<dbReference type="SUPFAM" id="SSF53807">
    <property type="entry name" value="Helical backbone' metal receptor"/>
    <property type="match status" value="1"/>
</dbReference>
<evidence type="ECO:0000256" key="5">
    <source>
        <dbReference type="SAM" id="MobiDB-lite"/>
    </source>
</evidence>
<dbReference type="RefSeq" id="WP_104483190.1">
    <property type="nucleotide sequence ID" value="NZ_CP154825.1"/>
</dbReference>
<evidence type="ECO:0000313" key="8">
    <source>
        <dbReference type="EMBL" id="PPK62597.1"/>
    </source>
</evidence>
<comment type="similarity">
    <text evidence="2">Belongs to the bacterial solute-binding protein 8 family.</text>
</comment>
<reference evidence="8 9" key="1">
    <citation type="submission" date="2018-02" db="EMBL/GenBank/DDBJ databases">
        <title>Genomic Encyclopedia of Archaeal and Bacterial Type Strains, Phase II (KMG-II): from individual species to whole genera.</title>
        <authorList>
            <person name="Goeker M."/>
        </authorList>
    </citation>
    <scope>NUCLEOTIDE SEQUENCE [LARGE SCALE GENOMIC DNA]</scope>
    <source>
        <strain evidence="8 9">YU 961-1</strain>
    </source>
</reference>
<proteinExistence type="inferred from homology"/>
<protein>
    <submittedName>
        <fullName evidence="8">Iron complex transport system substrate-binding protein</fullName>
    </submittedName>
</protein>
<keyword evidence="9" id="KW-1185">Reference proteome</keyword>
<feature type="domain" description="Fe/B12 periplasmic-binding" evidence="7">
    <location>
        <begin position="68"/>
        <end position="325"/>
    </location>
</feature>
<dbReference type="InterPro" id="IPR051313">
    <property type="entry name" value="Bact_iron-sidero_bind"/>
</dbReference>
<dbReference type="PROSITE" id="PS50983">
    <property type="entry name" value="FE_B12_PBP"/>
    <property type="match status" value="1"/>
</dbReference>
<dbReference type="InterPro" id="IPR002491">
    <property type="entry name" value="ABC_transptr_periplasmic_BD"/>
</dbReference>
<dbReference type="PANTHER" id="PTHR30532:SF1">
    <property type="entry name" value="IRON(3+)-HYDROXAMATE-BINDING PROTEIN FHUD"/>
    <property type="match status" value="1"/>
</dbReference>
<evidence type="ECO:0000256" key="2">
    <source>
        <dbReference type="ARBA" id="ARBA00008814"/>
    </source>
</evidence>
<dbReference type="GO" id="GO:0030288">
    <property type="term" value="C:outer membrane-bounded periplasmic space"/>
    <property type="evidence" value="ECO:0007669"/>
    <property type="project" value="TreeGrafter"/>
</dbReference>
<feature type="chain" id="PRO_5039334004" evidence="6">
    <location>
        <begin position="27"/>
        <end position="325"/>
    </location>
</feature>
<dbReference type="OrthoDB" id="9793175at2"/>
<name>A0A2S6GCL7_9PSEU</name>